<keyword evidence="2" id="KW-0067">ATP-binding</keyword>
<dbReference type="InterPro" id="IPR050742">
    <property type="entry name" value="Helicase_Restrict-Modif_Enz"/>
</dbReference>
<dbReference type="SUPFAM" id="SSF52540">
    <property type="entry name" value="P-loop containing nucleoside triphosphate hydrolases"/>
    <property type="match status" value="1"/>
</dbReference>
<reference evidence="2 3" key="1">
    <citation type="submission" date="2016-10" db="EMBL/GenBank/DDBJ databases">
        <title>Draft genome sequences of four alkaliphilic bacteria belonging to the Anaerobacillus genus.</title>
        <authorList>
            <person name="Bassil N.M."/>
            <person name="Lloyd J.R."/>
        </authorList>
    </citation>
    <scope>NUCLEOTIDE SEQUENCE [LARGE SCALE GENOMIC DNA]</scope>
    <source>
        <strain evidence="2 3">DSM 15340</strain>
    </source>
</reference>
<dbReference type="GO" id="GO:0016787">
    <property type="term" value="F:hydrolase activity"/>
    <property type="evidence" value="ECO:0007669"/>
    <property type="project" value="InterPro"/>
</dbReference>
<dbReference type="AlphaFoldDB" id="A0A1S2LT90"/>
<accession>A0A1S2LT90</accession>
<dbReference type="GO" id="GO:0005829">
    <property type="term" value="C:cytosol"/>
    <property type="evidence" value="ECO:0007669"/>
    <property type="project" value="TreeGrafter"/>
</dbReference>
<dbReference type="InterPro" id="IPR014001">
    <property type="entry name" value="Helicase_ATP-bd"/>
</dbReference>
<dbReference type="EMBL" id="MLQQ01000003">
    <property type="protein sequence ID" value="OIJ14887.1"/>
    <property type="molecule type" value="Genomic_DNA"/>
</dbReference>
<dbReference type="SMART" id="SM00487">
    <property type="entry name" value="DEXDc"/>
    <property type="match status" value="1"/>
</dbReference>
<dbReference type="Pfam" id="PF04851">
    <property type="entry name" value="ResIII"/>
    <property type="match status" value="1"/>
</dbReference>
<keyword evidence="3" id="KW-1185">Reference proteome</keyword>
<dbReference type="CDD" id="cd18785">
    <property type="entry name" value="SF2_C"/>
    <property type="match status" value="1"/>
</dbReference>
<dbReference type="GO" id="GO:0005524">
    <property type="term" value="F:ATP binding"/>
    <property type="evidence" value="ECO:0007669"/>
    <property type="project" value="InterPro"/>
</dbReference>
<proteinExistence type="predicted"/>
<dbReference type="PANTHER" id="PTHR47396">
    <property type="entry name" value="TYPE I RESTRICTION ENZYME ECOKI R PROTEIN"/>
    <property type="match status" value="1"/>
</dbReference>
<dbReference type="GO" id="GO:0004386">
    <property type="term" value="F:helicase activity"/>
    <property type="evidence" value="ECO:0007669"/>
    <property type="project" value="UniProtKB-KW"/>
</dbReference>
<evidence type="ECO:0000313" key="3">
    <source>
        <dbReference type="Proteomes" id="UP000180098"/>
    </source>
</evidence>
<dbReference type="InterPro" id="IPR006935">
    <property type="entry name" value="Helicase/UvrB_N"/>
</dbReference>
<evidence type="ECO:0000313" key="2">
    <source>
        <dbReference type="EMBL" id="OIJ14887.1"/>
    </source>
</evidence>
<dbReference type="CDD" id="cd17926">
    <property type="entry name" value="DEXHc_RE"/>
    <property type="match status" value="1"/>
</dbReference>
<dbReference type="InterPro" id="IPR027417">
    <property type="entry name" value="P-loop_NTPase"/>
</dbReference>
<dbReference type="GO" id="GO:0003677">
    <property type="term" value="F:DNA binding"/>
    <property type="evidence" value="ECO:0007669"/>
    <property type="project" value="InterPro"/>
</dbReference>
<gene>
    <name evidence="2" type="ORF">BKP35_05485</name>
</gene>
<keyword evidence="2" id="KW-0347">Helicase</keyword>
<comment type="caution">
    <text evidence="2">The sequence shown here is derived from an EMBL/GenBank/DDBJ whole genome shotgun (WGS) entry which is preliminary data.</text>
</comment>
<name>A0A1S2LT90_9BACI</name>
<dbReference type="Gene3D" id="3.40.50.300">
    <property type="entry name" value="P-loop containing nucleotide triphosphate hydrolases"/>
    <property type="match status" value="2"/>
</dbReference>
<keyword evidence="2" id="KW-0547">Nucleotide-binding</keyword>
<sequence length="1082" mass="124761">MIEIEFPVLETIHFKEPKNKNIIKQIIAPSKKIQVKVLSKKDGAIVVSNNKTKFYITSFSRDIPEQYDYVLLSSVNPVNEIFFIKTVKWLKHPKLNGYSCEAVLQSWESAFNYKLEDSKNNIFGLRKPQLGGLHKIMGHLQLPLDIGTVVMPTGTGKTETMLSTLVANKCEKLLITVPSDSLREQIGEKFLSLGLLKKFGLVDKKALYPRVGILKQKFNSSKEVLDFFNQSNVIVTTMKLVAESIEEHQNIISKITTNIFIDEAHHVKAAMWDNFRKYFSNSKVLQFTATPFRNDGQRLDGEIIFNFPLKMAQEQGYFKKIEFLPIREYDASKVDSLIAETAVKRLKEDTFKGYPHILMARCSTKQKAIRVFDLYKKYVEFNPVLIYSNIAGKKNIYESIVNKNHKIIVCVDMLGEGFDLPELKIAAFHDIRKSLPITLQFTGRFTRTKFDEDLGSASFIANIADLTVKGELENLYATDADWNSILSDVSNNKIDEEFEYKDLLKGFSKLNHSEIPFQNIRPKLSTVVYKSNRKVWNPDNFSNGMPQYNKYKYKFFDINKSENMAVFVYAKEHYPDWVYNKNIYNLSWDIIVVYWDSDSSLLYINSSDNGSLYKALAESLVGKDSILINKLEVFKAFHEVKRIKLQNVGLRLFLGRDIRYRMSVGRDVGEAMSLAEKQSGQKAYIVGSGYEGGSKVNIGCSYKGRIWTRKEGDLLQFKNWCSNLSKKLTNDDIDPNQILKETLVPEMISERPNSYPVWIDWDLDMYDSSETRFKFMINNNEYDLSKCEINLHNPTEDGDLLFALESMYDRIIFKIHLFERIVDEIAYSDYKITQISKGSVKVKYGNKEDDVIDFFEEFLPTIWFADGSALRGNEYVVLKQTIGFYPKEEIETIEWKNVDLSKESQGVFPKIKESIQYFYINELKKLDFDIIYDDDYSGEIADIITIKVESKEICVRFYHLKYALGGVVSNQIKNFYEVCGQAQKSIHWKHKSGEEFISHLLRREQKSMKGVKCSRLERGTKDDLEKIFNLAKKKLPMKFEVYIVQPGLSKSNVSGDILTLLGVTESYLKETSATNLRVVGSH</sequence>
<feature type="domain" description="Helicase ATP-binding" evidence="1">
    <location>
        <begin position="138"/>
        <end position="309"/>
    </location>
</feature>
<dbReference type="PANTHER" id="PTHR47396:SF1">
    <property type="entry name" value="ATP-DEPENDENT HELICASE IRC3-RELATED"/>
    <property type="match status" value="1"/>
</dbReference>
<dbReference type="Proteomes" id="UP000180098">
    <property type="component" value="Unassembled WGS sequence"/>
</dbReference>
<evidence type="ECO:0000259" key="1">
    <source>
        <dbReference type="PROSITE" id="PS51192"/>
    </source>
</evidence>
<organism evidence="2 3">
    <name type="scientific">Anaerobacillus arseniciselenatis</name>
    <dbReference type="NCBI Taxonomy" id="85682"/>
    <lineage>
        <taxon>Bacteria</taxon>
        <taxon>Bacillati</taxon>
        <taxon>Bacillota</taxon>
        <taxon>Bacilli</taxon>
        <taxon>Bacillales</taxon>
        <taxon>Bacillaceae</taxon>
        <taxon>Anaerobacillus</taxon>
    </lineage>
</organism>
<dbReference type="PROSITE" id="PS51192">
    <property type="entry name" value="HELICASE_ATP_BIND_1"/>
    <property type="match status" value="1"/>
</dbReference>
<protein>
    <submittedName>
        <fullName evidence="2">Helicase</fullName>
    </submittedName>
</protein>
<dbReference type="RefSeq" id="WP_071312415.1">
    <property type="nucleotide sequence ID" value="NZ_MLQQ01000003.1"/>
</dbReference>
<keyword evidence="2" id="KW-0378">Hydrolase</keyword>